<protein>
    <submittedName>
        <fullName evidence="9">Undecaprenyl-diphosphatase</fullName>
    </submittedName>
</protein>
<feature type="transmembrane region" description="Helical" evidence="7">
    <location>
        <begin position="27"/>
        <end position="53"/>
    </location>
</feature>
<dbReference type="Proteomes" id="UP000183255">
    <property type="component" value="Unassembled WGS sequence"/>
</dbReference>
<feature type="transmembrane region" description="Helical" evidence="7">
    <location>
        <begin position="155"/>
        <end position="172"/>
    </location>
</feature>
<evidence type="ECO:0000256" key="5">
    <source>
        <dbReference type="ARBA" id="ARBA00022989"/>
    </source>
</evidence>
<dbReference type="GO" id="GO:0016787">
    <property type="term" value="F:hydrolase activity"/>
    <property type="evidence" value="ECO:0007669"/>
    <property type="project" value="UniProtKB-KW"/>
</dbReference>
<accession>A0A1G8IM94</accession>
<dbReference type="EMBL" id="FNDZ01000001">
    <property type="protein sequence ID" value="SDI20025.1"/>
    <property type="molecule type" value="Genomic_DNA"/>
</dbReference>
<organism evidence="9 10">
    <name type="scientific">Proteiniclasticum ruminis</name>
    <dbReference type="NCBI Taxonomy" id="398199"/>
    <lineage>
        <taxon>Bacteria</taxon>
        <taxon>Bacillati</taxon>
        <taxon>Bacillota</taxon>
        <taxon>Clostridia</taxon>
        <taxon>Eubacteriales</taxon>
        <taxon>Clostridiaceae</taxon>
        <taxon>Proteiniclasticum</taxon>
    </lineage>
</organism>
<sequence>MIGKIKAWDERVILYINQNLKYKGLDYFFIAVTYLGSDVFAIGFILAFAILPVSTVQSFALYAALALILSGLTVGIMKNSIRRKRPFETLIELKSLRIGVDQFSFPSGHTTAAFSLAVTSALVTQGNIASSVYLILALLVAVSRVYLGVHYPSDVIVGGIIGSSYAVLIHLIREVIIVV</sequence>
<reference evidence="9 10" key="1">
    <citation type="submission" date="2016-10" db="EMBL/GenBank/DDBJ databases">
        <authorList>
            <person name="de Groot N.N."/>
        </authorList>
    </citation>
    <scope>NUCLEOTIDE SEQUENCE [LARGE SCALE GENOMIC DNA]</scope>
    <source>
        <strain evidence="9 10">CGMCC 1.5058</strain>
    </source>
</reference>
<comment type="subcellular location">
    <subcellularLocation>
        <location evidence="1">Cell membrane</location>
        <topology evidence="1">Multi-pass membrane protein</topology>
    </subcellularLocation>
</comment>
<evidence type="ECO:0000256" key="2">
    <source>
        <dbReference type="ARBA" id="ARBA00022475"/>
    </source>
</evidence>
<dbReference type="InterPro" id="IPR000326">
    <property type="entry name" value="PAP2/HPO"/>
</dbReference>
<keyword evidence="5 7" id="KW-1133">Transmembrane helix</keyword>
<keyword evidence="3 7" id="KW-0812">Transmembrane</keyword>
<gene>
    <name evidence="9" type="ORF">SAMN05421804_101929</name>
</gene>
<evidence type="ECO:0000256" key="7">
    <source>
        <dbReference type="SAM" id="Phobius"/>
    </source>
</evidence>
<evidence type="ECO:0000256" key="6">
    <source>
        <dbReference type="ARBA" id="ARBA00023136"/>
    </source>
</evidence>
<feature type="transmembrane region" description="Helical" evidence="7">
    <location>
        <begin position="59"/>
        <end position="77"/>
    </location>
</feature>
<keyword evidence="6 7" id="KW-0472">Membrane</keyword>
<dbReference type="SMART" id="SM00014">
    <property type="entry name" value="acidPPc"/>
    <property type="match status" value="1"/>
</dbReference>
<keyword evidence="4" id="KW-0378">Hydrolase</keyword>
<dbReference type="SUPFAM" id="SSF48317">
    <property type="entry name" value="Acid phosphatase/Vanadium-dependent haloperoxidase"/>
    <property type="match status" value="1"/>
</dbReference>
<dbReference type="AlphaFoldDB" id="A0A1G8IM94"/>
<dbReference type="Gene3D" id="1.20.144.10">
    <property type="entry name" value="Phosphatidic acid phosphatase type 2/haloperoxidase"/>
    <property type="match status" value="1"/>
</dbReference>
<evidence type="ECO:0000256" key="3">
    <source>
        <dbReference type="ARBA" id="ARBA00022692"/>
    </source>
</evidence>
<dbReference type="PANTHER" id="PTHR14969:SF62">
    <property type="entry name" value="DECAPRENYLPHOSPHORYL-5-PHOSPHORIBOSE PHOSPHATASE RV3807C-RELATED"/>
    <property type="match status" value="1"/>
</dbReference>
<keyword evidence="2" id="KW-1003">Cell membrane</keyword>
<evidence type="ECO:0000313" key="9">
    <source>
        <dbReference type="EMBL" id="SDI20025.1"/>
    </source>
</evidence>
<dbReference type="RefSeq" id="WP_031574650.1">
    <property type="nucleotide sequence ID" value="NZ_DAMANS010000016.1"/>
</dbReference>
<dbReference type="Pfam" id="PF01569">
    <property type="entry name" value="PAP2"/>
    <property type="match status" value="1"/>
</dbReference>
<dbReference type="PANTHER" id="PTHR14969">
    <property type="entry name" value="SPHINGOSINE-1-PHOSPHATE PHOSPHOHYDROLASE"/>
    <property type="match status" value="1"/>
</dbReference>
<evidence type="ECO:0000313" key="10">
    <source>
        <dbReference type="Proteomes" id="UP000183255"/>
    </source>
</evidence>
<feature type="transmembrane region" description="Helical" evidence="7">
    <location>
        <begin position="132"/>
        <end position="149"/>
    </location>
</feature>
<evidence type="ECO:0000256" key="4">
    <source>
        <dbReference type="ARBA" id="ARBA00022801"/>
    </source>
</evidence>
<evidence type="ECO:0000259" key="8">
    <source>
        <dbReference type="SMART" id="SM00014"/>
    </source>
</evidence>
<evidence type="ECO:0000256" key="1">
    <source>
        <dbReference type="ARBA" id="ARBA00004651"/>
    </source>
</evidence>
<dbReference type="InterPro" id="IPR036938">
    <property type="entry name" value="PAP2/HPO_sf"/>
</dbReference>
<proteinExistence type="predicted"/>
<feature type="domain" description="Phosphatidic acid phosphatase type 2/haloperoxidase" evidence="8">
    <location>
        <begin position="60"/>
        <end position="170"/>
    </location>
</feature>
<dbReference type="GO" id="GO:0005886">
    <property type="term" value="C:plasma membrane"/>
    <property type="evidence" value="ECO:0007669"/>
    <property type="project" value="UniProtKB-SubCell"/>
</dbReference>
<name>A0A1G8IM94_9CLOT</name>